<dbReference type="EMBL" id="MZ130489">
    <property type="protein sequence ID" value="QWM90463.1"/>
    <property type="molecule type" value="Genomic_DNA"/>
</dbReference>
<gene>
    <name evidence="1" type="primary">gp_26600</name>
</gene>
<dbReference type="Proteomes" id="UP000827432">
    <property type="component" value="Segment"/>
</dbReference>
<accession>A0AAE7V4I5</accession>
<evidence type="ECO:0000313" key="2">
    <source>
        <dbReference type="Proteomes" id="UP000827432"/>
    </source>
</evidence>
<keyword evidence="2" id="KW-1185">Reference proteome</keyword>
<sequence length="338" mass="37590">MIYSRKITLALKLNPTMFQVVNQKSIGAFNTIFGPSIKAVLTLSSKTAEMASILPTIIGASADSRNVNFQDLVLKHLKNSTVEVPAQGYELETGWEFSLNDPVKRDAILDWAKKNSINTEVAPNKLEKAIFDAMLFGEGTAVHEENLYMYMTPIKPQDYILWRLALLTSTVANKPEDVEKSTNIRFYLHSIEDVKRMKDAKTKAVVNTATKLAQLFTGDESSYKRIRNMLICNAPADTLQIIKMEHGDLQTAVAELSQTNADAFISLFDNKNVEAMAQVYKLLAAQVITKDGDNYFDTVRPEVVLGSSIEGVMAFLAAPENVEYKAQLFTAYKASVIN</sequence>
<proteinExistence type="predicted"/>
<protein>
    <submittedName>
        <fullName evidence="1">Uncharacterized protein</fullName>
    </submittedName>
</protein>
<reference evidence="1 2" key="1">
    <citation type="submission" date="2021-04" db="EMBL/GenBank/DDBJ databases">
        <authorList>
            <person name="Shkoporov A.N."/>
            <person name="Stockdale S.R."/>
            <person name="Guerin E."/>
            <person name="Ross R.P."/>
            <person name="Hill C."/>
        </authorList>
    </citation>
    <scope>NUCLEOTIDE SEQUENCE [LARGE SCALE GENOMIC DNA]</scope>
    <source>
        <strain evidence="2">cr2_1</strain>
    </source>
</reference>
<organism evidence="1 2">
    <name type="scientific">uncultured phage cr2_1</name>
    <dbReference type="NCBI Taxonomy" id="2986394"/>
    <lineage>
        <taxon>Viruses</taxon>
        <taxon>Duplodnaviria</taxon>
        <taxon>Heunggongvirae</taxon>
        <taxon>Uroviricota</taxon>
        <taxon>Caudoviricetes</taxon>
        <taxon>Crassvirales</taxon>
        <taxon>Crevaviridae</taxon>
        <taxon>Coarsevirinae</taxon>
        <taxon>Junduvirus</taxon>
        <taxon>Junduvirus communis</taxon>
    </lineage>
</organism>
<evidence type="ECO:0000313" key="1">
    <source>
        <dbReference type="EMBL" id="QWM90463.1"/>
    </source>
</evidence>
<name>A0AAE7V4I5_9CAUD</name>
<dbReference type="GeneID" id="75690765"/>
<dbReference type="RefSeq" id="YP_010360035.1">
    <property type="nucleotide sequence ID" value="NC_062779.1"/>
</dbReference>
<dbReference type="KEGG" id="vg:75690765"/>